<dbReference type="EC" id="2.7.13.3" evidence="2"/>
<dbReference type="InterPro" id="IPR018060">
    <property type="entry name" value="HTH_AraC"/>
</dbReference>
<feature type="domain" description="HTH araC/xylS-type" evidence="7">
    <location>
        <begin position="1281"/>
        <end position="1380"/>
    </location>
</feature>
<feature type="modified residue" description="4-aspartylphosphate" evidence="6">
    <location>
        <position position="1182"/>
    </location>
</feature>
<dbReference type="SMART" id="SM00342">
    <property type="entry name" value="HTH_ARAC"/>
    <property type="match status" value="1"/>
</dbReference>
<dbReference type="InterPro" id="IPR004358">
    <property type="entry name" value="Sig_transdc_His_kin-like_C"/>
</dbReference>
<dbReference type="GO" id="GO:0043565">
    <property type="term" value="F:sequence-specific DNA binding"/>
    <property type="evidence" value="ECO:0007669"/>
    <property type="project" value="InterPro"/>
</dbReference>
<dbReference type="InterPro" id="IPR015943">
    <property type="entry name" value="WD40/YVTN_repeat-like_dom_sf"/>
</dbReference>
<dbReference type="InterPro" id="IPR013783">
    <property type="entry name" value="Ig-like_fold"/>
</dbReference>
<dbReference type="PROSITE" id="PS01124">
    <property type="entry name" value="HTH_ARAC_FAMILY_2"/>
    <property type="match status" value="1"/>
</dbReference>
<evidence type="ECO:0000256" key="1">
    <source>
        <dbReference type="ARBA" id="ARBA00000085"/>
    </source>
</evidence>
<evidence type="ECO:0000259" key="8">
    <source>
        <dbReference type="PROSITE" id="PS50109"/>
    </source>
</evidence>
<evidence type="ECO:0000256" key="6">
    <source>
        <dbReference type="PROSITE-ProRule" id="PRU00169"/>
    </source>
</evidence>
<feature type="domain" description="Response regulatory" evidence="9">
    <location>
        <begin position="1134"/>
        <end position="1249"/>
    </location>
</feature>
<dbReference type="CDD" id="cd17574">
    <property type="entry name" value="REC_OmpR"/>
    <property type="match status" value="1"/>
</dbReference>
<dbReference type="PRINTS" id="PR00344">
    <property type="entry name" value="BCTRLSENSOR"/>
</dbReference>
<dbReference type="Gene3D" id="3.40.50.2300">
    <property type="match status" value="1"/>
</dbReference>
<dbReference type="Gene3D" id="1.10.287.130">
    <property type="match status" value="1"/>
</dbReference>
<dbReference type="Pfam" id="PF07494">
    <property type="entry name" value="Reg_prop"/>
    <property type="match status" value="3"/>
</dbReference>
<proteinExistence type="predicted"/>
<dbReference type="EMBL" id="FUZA01000019">
    <property type="protein sequence ID" value="SKC20631.1"/>
    <property type="molecule type" value="Genomic_DNA"/>
</dbReference>
<dbReference type="CDD" id="cd00082">
    <property type="entry name" value="HisKA"/>
    <property type="match status" value="1"/>
</dbReference>
<dbReference type="SMART" id="SM00388">
    <property type="entry name" value="HisKA"/>
    <property type="match status" value="1"/>
</dbReference>
<sequence length="1398" mass="158687">MIKMARLFLMLIFVSISTVGVAFCQPFPYKFNYLTVDEGLSHTDVNDIVQDDKGYIWLATNFGLDRYDGYAIRKFYNSNVPLNNAFKNRVIKLFPGDDGKIWLSTEGGLQCFNPKTETFTDFSMGKNTLTPVFWNFFKPAGDLIYGYLNYTFKVFKINGNRLEEQKVSLPDGVRFFDMKPDRKGIVYFASDKGVWRLDGQRKIVQVPINGLPDRDLSGVFFDDQNNLLVAAANNVFVVRQKQLGNIGKQGDLFVDKQVAVQGASIVHQISVAKNGDYWINTRSGLTRLDHQLNFVQTIHEKSAPNSLNSSTSLSSFIDRSNCLWVGTSGGGVNYCDLNQKLFYTIQHVPGQVNSLSGNHIRSVLEDGDNLWIGTNANGLNLYNLKTQRFSFYNTYNTPVKLKHDEVTALTFDNDHNLWIGSNAGIDILKPDKKTLWKPLGYDQFPRMNITTLARDCFGNIWFGNLDKLGVIWKDGSGRYCVKMYAEGHFILPDQTKPQLLVSSRQGLKQLLIDKEGNITKAFYYKVSAKRGALSSDYITAISRQNDSTYWVGTIGGALNRFSLSARDNAHTFRSYGAGYGIFYDVESIETDGAGNIWMGGDGLERLDLASGKVIRYDKNDGLQGNSFKIRASYKGADGRLYFGGINGLNYFYPQQIKANGIGAKPILTDILINNKRPVYAAGDSLQNALNGAIGYGNELRLNYLQNNFVIAFSAMHFANPMKCQYRYKLIGFDEDWNYTDGKRPAAAYSNLDYKGYRLIVEATNNDGIWSKNRAKIAIVVTPPWWKSDLAKFVYALLILSAISGIYIYQARWYRLKREMEVRRVNEKKREEIHTQREALYQQQLAFFTNISHEFRTPLTLILGPLENLISQNQSAVLDNSYQLMLRNAKRLFNLISELMNFRKVADSMIKLQVQRLKINPFCRDLITEFENVADSKDIDLQFIDHTENQADSPLAGLFDVHIIEKILLNLLNNSFKYTERGGQVCFEIFTDIRHFKPSFDAGFELLNESHRAEKYLYFRVADSGIGISSETITHIFDRYYRISRDHLGSGIGLALVKSLTQLHKGDIYVYSERNKGTEIIIGIPLGDENYSEAEKATSETGPEVRLETVDHSVLTPMTEASNERNSVQSSANKRILIVDDNEELGTFLRQAFEKNYFIYQAEDGKTALEIAIEKVPDLIISDVMMPVMNGIELCKAVKERFETSHIPFIILSAKDALATKIKGMESGADYYFAKPLSIDLLLLTVHNIFEQSAKLKARFTNNYLAEATELVHSEKDKSFFQTLLILIEDNIEDPELDVDFLCKHLYISRTKLYQKIKSITDQSVGDFIRTVRLKKAIQIMTHEDIPLSKVVERIGLQSSSSFSKIFKKEYGKSPLQFMQSLRQNADSKTDLNTPLTNN</sequence>
<dbReference type="Proteomes" id="UP000190897">
    <property type="component" value="Unassembled WGS sequence"/>
</dbReference>
<dbReference type="SUPFAM" id="SSF46689">
    <property type="entry name" value="Homeodomain-like"/>
    <property type="match status" value="1"/>
</dbReference>
<evidence type="ECO:0000256" key="2">
    <source>
        <dbReference type="ARBA" id="ARBA00012438"/>
    </source>
</evidence>
<dbReference type="InterPro" id="IPR036890">
    <property type="entry name" value="HATPase_C_sf"/>
</dbReference>
<dbReference type="Gene3D" id="1.10.10.60">
    <property type="entry name" value="Homeodomain-like"/>
    <property type="match status" value="1"/>
</dbReference>
<organism evidence="10 11">
    <name type="scientific">Dyadobacter psychrophilus</name>
    <dbReference type="NCBI Taxonomy" id="651661"/>
    <lineage>
        <taxon>Bacteria</taxon>
        <taxon>Pseudomonadati</taxon>
        <taxon>Bacteroidota</taxon>
        <taxon>Cytophagia</taxon>
        <taxon>Cytophagales</taxon>
        <taxon>Spirosomataceae</taxon>
        <taxon>Dyadobacter</taxon>
    </lineage>
</organism>
<dbReference type="GO" id="GO:0003700">
    <property type="term" value="F:DNA-binding transcription factor activity"/>
    <property type="evidence" value="ECO:0007669"/>
    <property type="project" value="InterPro"/>
</dbReference>
<dbReference type="Pfam" id="PF00512">
    <property type="entry name" value="HisKA"/>
    <property type="match status" value="1"/>
</dbReference>
<dbReference type="InterPro" id="IPR011006">
    <property type="entry name" value="CheY-like_superfamily"/>
</dbReference>
<reference evidence="11" key="1">
    <citation type="submission" date="2017-02" db="EMBL/GenBank/DDBJ databases">
        <authorList>
            <person name="Varghese N."/>
            <person name="Submissions S."/>
        </authorList>
    </citation>
    <scope>NUCLEOTIDE SEQUENCE [LARGE SCALE GENOMIC DNA]</scope>
    <source>
        <strain evidence="11">DSM 22270</strain>
    </source>
</reference>
<feature type="domain" description="Histidine kinase" evidence="8">
    <location>
        <begin position="849"/>
        <end position="1087"/>
    </location>
</feature>
<name>A0A1T5HJB5_9BACT</name>
<dbReference type="InterPro" id="IPR003594">
    <property type="entry name" value="HATPase_dom"/>
</dbReference>
<dbReference type="InterPro" id="IPR005467">
    <property type="entry name" value="His_kinase_dom"/>
</dbReference>
<evidence type="ECO:0000256" key="5">
    <source>
        <dbReference type="ARBA" id="ARBA00023163"/>
    </source>
</evidence>
<accession>A0A1T5HJB5</accession>
<keyword evidence="10" id="KW-0418">Kinase</keyword>
<dbReference type="SUPFAM" id="SSF52172">
    <property type="entry name" value="CheY-like"/>
    <property type="match status" value="1"/>
</dbReference>
<dbReference type="Gene3D" id="2.60.40.10">
    <property type="entry name" value="Immunoglobulins"/>
    <property type="match status" value="1"/>
</dbReference>
<dbReference type="InterPro" id="IPR011047">
    <property type="entry name" value="Quinoprotein_ADH-like_sf"/>
</dbReference>
<evidence type="ECO:0000256" key="4">
    <source>
        <dbReference type="ARBA" id="ARBA00023015"/>
    </source>
</evidence>
<dbReference type="InterPro" id="IPR036097">
    <property type="entry name" value="HisK_dim/P_sf"/>
</dbReference>
<protein>
    <recommendedName>
        <fullName evidence="2">histidine kinase</fullName>
        <ecNumber evidence="2">2.7.13.3</ecNumber>
    </recommendedName>
</protein>
<keyword evidence="4" id="KW-0805">Transcription regulation</keyword>
<dbReference type="SMART" id="SM00387">
    <property type="entry name" value="HATPase_c"/>
    <property type="match status" value="1"/>
</dbReference>
<dbReference type="PANTHER" id="PTHR43547:SF2">
    <property type="entry name" value="HYBRID SIGNAL TRANSDUCTION HISTIDINE KINASE C"/>
    <property type="match status" value="1"/>
</dbReference>
<dbReference type="Pfam" id="PF12833">
    <property type="entry name" value="HTH_18"/>
    <property type="match status" value="1"/>
</dbReference>
<comment type="catalytic activity">
    <reaction evidence="1">
        <text>ATP + protein L-histidine = ADP + protein N-phospho-L-histidine.</text>
        <dbReference type="EC" id="2.7.13.3"/>
    </reaction>
</comment>
<dbReference type="InterPro" id="IPR003661">
    <property type="entry name" value="HisK_dim/P_dom"/>
</dbReference>
<dbReference type="GO" id="GO:0000155">
    <property type="term" value="F:phosphorelay sensor kinase activity"/>
    <property type="evidence" value="ECO:0007669"/>
    <property type="project" value="InterPro"/>
</dbReference>
<dbReference type="PROSITE" id="PS50110">
    <property type="entry name" value="RESPONSE_REGULATORY"/>
    <property type="match status" value="1"/>
</dbReference>
<keyword evidence="10" id="KW-0808">Transferase</keyword>
<evidence type="ECO:0000259" key="9">
    <source>
        <dbReference type="PROSITE" id="PS50110"/>
    </source>
</evidence>
<keyword evidence="3 6" id="KW-0597">Phosphoprotein</keyword>
<keyword evidence="5" id="KW-0804">Transcription</keyword>
<dbReference type="PANTHER" id="PTHR43547">
    <property type="entry name" value="TWO-COMPONENT HISTIDINE KINASE"/>
    <property type="match status" value="1"/>
</dbReference>
<evidence type="ECO:0000259" key="7">
    <source>
        <dbReference type="PROSITE" id="PS01124"/>
    </source>
</evidence>
<dbReference type="InterPro" id="IPR001789">
    <property type="entry name" value="Sig_transdc_resp-reg_receiver"/>
</dbReference>
<dbReference type="PROSITE" id="PS50109">
    <property type="entry name" value="HIS_KIN"/>
    <property type="match status" value="1"/>
</dbReference>
<evidence type="ECO:0000256" key="3">
    <source>
        <dbReference type="ARBA" id="ARBA00022553"/>
    </source>
</evidence>
<dbReference type="Pfam" id="PF07495">
    <property type="entry name" value="Y_Y_Y"/>
    <property type="match status" value="1"/>
</dbReference>
<dbReference type="Gene3D" id="3.30.565.10">
    <property type="entry name" value="Histidine kinase-like ATPase, C-terminal domain"/>
    <property type="match status" value="1"/>
</dbReference>
<dbReference type="SUPFAM" id="SSF55874">
    <property type="entry name" value="ATPase domain of HSP90 chaperone/DNA topoisomerase II/histidine kinase"/>
    <property type="match status" value="1"/>
</dbReference>
<dbReference type="STRING" id="651661.SAMN05660293_05686"/>
<dbReference type="InterPro" id="IPR011123">
    <property type="entry name" value="Y_Y_Y"/>
</dbReference>
<dbReference type="SUPFAM" id="SSF47384">
    <property type="entry name" value="Homodimeric domain of signal transducing histidine kinase"/>
    <property type="match status" value="1"/>
</dbReference>
<dbReference type="Pfam" id="PF00072">
    <property type="entry name" value="Response_reg"/>
    <property type="match status" value="1"/>
</dbReference>
<evidence type="ECO:0000313" key="10">
    <source>
        <dbReference type="EMBL" id="SKC20631.1"/>
    </source>
</evidence>
<dbReference type="InterPro" id="IPR009057">
    <property type="entry name" value="Homeodomain-like_sf"/>
</dbReference>
<dbReference type="InterPro" id="IPR011110">
    <property type="entry name" value="Reg_prop"/>
</dbReference>
<dbReference type="SUPFAM" id="SSF50998">
    <property type="entry name" value="Quinoprotein alcohol dehydrogenase-like"/>
    <property type="match status" value="1"/>
</dbReference>
<dbReference type="SMART" id="SM00448">
    <property type="entry name" value="REC"/>
    <property type="match status" value="1"/>
</dbReference>
<dbReference type="Pfam" id="PF02518">
    <property type="entry name" value="HATPase_c"/>
    <property type="match status" value="1"/>
</dbReference>
<evidence type="ECO:0000313" key="11">
    <source>
        <dbReference type="Proteomes" id="UP000190897"/>
    </source>
</evidence>
<keyword evidence="11" id="KW-1185">Reference proteome</keyword>
<gene>
    <name evidence="10" type="ORF">SAMN05660293_05686</name>
</gene>
<dbReference type="Gene3D" id="2.130.10.10">
    <property type="entry name" value="YVTN repeat-like/Quinoprotein amine dehydrogenase"/>
    <property type="match status" value="4"/>
</dbReference>